<evidence type="ECO:0000313" key="1">
    <source>
        <dbReference type="EMBL" id="QHT83964.1"/>
    </source>
</evidence>
<name>A0A6C0HU09_9ZZZZ</name>
<dbReference type="AlphaFoldDB" id="A0A6C0HU09"/>
<dbReference type="EMBL" id="MN740015">
    <property type="protein sequence ID" value="QHT83964.1"/>
    <property type="molecule type" value="Genomic_DNA"/>
</dbReference>
<reference evidence="1" key="1">
    <citation type="journal article" date="2020" name="Nature">
        <title>Giant virus diversity and host interactions through global metagenomics.</title>
        <authorList>
            <person name="Schulz F."/>
            <person name="Roux S."/>
            <person name="Paez-Espino D."/>
            <person name="Jungbluth S."/>
            <person name="Walsh D.A."/>
            <person name="Denef V.J."/>
            <person name="McMahon K.D."/>
            <person name="Konstantinidis K.T."/>
            <person name="Eloe-Fadrosh E.A."/>
            <person name="Kyrpides N.C."/>
            <person name="Woyke T."/>
        </authorList>
    </citation>
    <scope>NUCLEOTIDE SEQUENCE</scope>
    <source>
        <strain evidence="1">GVMAG-M-3300023184-16</strain>
    </source>
</reference>
<protein>
    <submittedName>
        <fullName evidence="1">Uncharacterized protein</fullName>
    </submittedName>
</protein>
<proteinExistence type="predicted"/>
<sequence>MKFNTRFVLVLFIMLVLLGIFLHSLNVMTKKFDLEEKEGFNSFNTDIYNLQNGKEESQCPNLLVNKGDILLLYNTLAFGPENQLIQTFKSMNEYLAYVSQQQSEGKNCPLLYLRQEVNTQGQDVYRMYTEATMGPVGGPGLIPSHMIPSPEPMPTLSDPYMRPSPGSQEFGQQGRPPLPPPFLESVPIWDLHHQPPMYIEGGMPALPMETRPTGVMIAMDANKDTNPQFNQTGLNSFDPYGLYVGRFTDVDVLQKKTENTHSGLSANAADPNWGGVNFTQEQIQRGEFSNSQVQRVIYPQMGFV</sequence>
<organism evidence="1">
    <name type="scientific">viral metagenome</name>
    <dbReference type="NCBI Taxonomy" id="1070528"/>
    <lineage>
        <taxon>unclassified sequences</taxon>
        <taxon>metagenomes</taxon>
        <taxon>organismal metagenomes</taxon>
    </lineage>
</organism>
<accession>A0A6C0HU09</accession>